<dbReference type="InterPro" id="IPR018782">
    <property type="entry name" value="MCU_reg"/>
</dbReference>
<evidence type="ECO:0000256" key="11">
    <source>
        <dbReference type="ARBA" id="ARBA00023065"/>
    </source>
</evidence>
<dbReference type="AlphaFoldDB" id="A0A3P6HC47"/>
<evidence type="ECO:0000256" key="6">
    <source>
        <dbReference type="ARBA" id="ARBA00022692"/>
    </source>
</evidence>
<keyword evidence="10" id="KW-1133">Transmembrane helix</keyword>
<dbReference type="GO" id="GO:0051560">
    <property type="term" value="P:mitochondrial calcium ion homeostasis"/>
    <property type="evidence" value="ECO:0007669"/>
    <property type="project" value="UniProtKB-UniRule"/>
</dbReference>
<keyword evidence="16" id="KW-1185">Reference proteome</keyword>
<keyword evidence="11 14" id="KW-0406">Ion transport</keyword>
<evidence type="ECO:0000313" key="16">
    <source>
        <dbReference type="Proteomes" id="UP000267029"/>
    </source>
</evidence>
<dbReference type="GO" id="GO:1990246">
    <property type="term" value="C:uniplex complex"/>
    <property type="evidence" value="ECO:0007669"/>
    <property type="project" value="UniProtKB-UniRule"/>
</dbReference>
<keyword evidence="13" id="KW-0472">Membrane</keyword>
<evidence type="ECO:0000256" key="7">
    <source>
        <dbReference type="ARBA" id="ARBA00022792"/>
    </source>
</evidence>
<comment type="subcellular location">
    <subcellularLocation>
        <location evidence="1 14">Mitochondrion inner membrane</location>
        <topology evidence="1 14">Single-pass membrane protein</topology>
    </subcellularLocation>
</comment>
<evidence type="ECO:0000256" key="3">
    <source>
        <dbReference type="ARBA" id="ARBA00022180"/>
    </source>
</evidence>
<accession>A0A3P6HC47</accession>
<dbReference type="Proteomes" id="UP000267029">
    <property type="component" value="Unassembled WGS sequence"/>
</dbReference>
<keyword evidence="8 14" id="KW-0106">Calcium</keyword>
<dbReference type="OrthoDB" id="10039145at2759"/>
<keyword evidence="4 14" id="KW-0813">Transport</keyword>
<evidence type="ECO:0000256" key="13">
    <source>
        <dbReference type="ARBA" id="ARBA00023136"/>
    </source>
</evidence>
<dbReference type="PANTHER" id="PTHR33904">
    <property type="entry name" value="ESSENTIAL MCU REGULATOR, MITOCHONDRIAL"/>
    <property type="match status" value="1"/>
</dbReference>
<sequence length="34" mass="3701">MGIAIPFICLGGCISMKCAAFLEEHDIFVPEDDD</sequence>
<evidence type="ECO:0000256" key="10">
    <source>
        <dbReference type="ARBA" id="ARBA00022989"/>
    </source>
</evidence>
<evidence type="ECO:0000256" key="8">
    <source>
        <dbReference type="ARBA" id="ARBA00022837"/>
    </source>
</evidence>
<keyword evidence="12 14" id="KW-0496">Mitochondrion</keyword>
<evidence type="ECO:0000256" key="1">
    <source>
        <dbReference type="ARBA" id="ARBA00004434"/>
    </source>
</evidence>
<evidence type="ECO:0000313" key="15">
    <source>
        <dbReference type="EMBL" id="VDD84214.1"/>
    </source>
</evidence>
<evidence type="ECO:0000256" key="5">
    <source>
        <dbReference type="ARBA" id="ARBA00022568"/>
    </source>
</evidence>
<comment type="similarity">
    <text evidence="2 14">Belongs to the SMDT1/EMRE family.</text>
</comment>
<dbReference type="PANTHER" id="PTHR33904:SF1">
    <property type="entry name" value="ESSENTIAL MCU REGULATOR, MITOCHONDRIAL"/>
    <property type="match status" value="1"/>
</dbReference>
<dbReference type="Pfam" id="PF10161">
    <property type="entry name" value="DDDD"/>
    <property type="match status" value="1"/>
</dbReference>
<keyword evidence="6" id="KW-0812">Transmembrane</keyword>
<dbReference type="EMBL" id="UXSR01006070">
    <property type="protein sequence ID" value="VDD84214.1"/>
    <property type="molecule type" value="Genomic_DNA"/>
</dbReference>
<proteinExistence type="inferred from homology"/>
<keyword evidence="7 14" id="KW-0999">Mitochondrion inner membrane</keyword>
<organism evidence="15 16">
    <name type="scientific">Mesocestoides corti</name>
    <name type="common">Flatworm</name>
    <dbReference type="NCBI Taxonomy" id="53468"/>
    <lineage>
        <taxon>Eukaryota</taxon>
        <taxon>Metazoa</taxon>
        <taxon>Spiralia</taxon>
        <taxon>Lophotrochozoa</taxon>
        <taxon>Platyhelminthes</taxon>
        <taxon>Cestoda</taxon>
        <taxon>Eucestoda</taxon>
        <taxon>Cyclophyllidea</taxon>
        <taxon>Mesocestoididae</taxon>
        <taxon>Mesocestoides</taxon>
    </lineage>
</organism>
<evidence type="ECO:0000256" key="14">
    <source>
        <dbReference type="RuleBase" id="RU369077"/>
    </source>
</evidence>
<name>A0A3P6HC47_MESCO</name>
<comment type="subunit">
    <text evidence="14">Component of the uniplex complex. Interacts (via the transmembrane region) with MCU (via the first transmembrane region); the interaction is direct.</text>
</comment>
<evidence type="ECO:0000256" key="9">
    <source>
        <dbReference type="ARBA" id="ARBA00022946"/>
    </source>
</evidence>
<reference evidence="15 16" key="1">
    <citation type="submission" date="2018-10" db="EMBL/GenBank/DDBJ databases">
        <authorList>
            <consortium name="Pathogen Informatics"/>
        </authorList>
    </citation>
    <scope>NUCLEOTIDE SEQUENCE [LARGE SCALE GENOMIC DNA]</scope>
</reference>
<evidence type="ECO:0000256" key="2">
    <source>
        <dbReference type="ARBA" id="ARBA00008958"/>
    </source>
</evidence>
<protein>
    <recommendedName>
        <fullName evidence="3 14">Essential MCU regulator, mitochondrial</fullName>
    </recommendedName>
    <alternativeName>
        <fullName evidence="14">Single-pass membrane protein with aspartate-rich tail 1, mitochondrial</fullName>
    </alternativeName>
</protein>
<keyword evidence="5 14" id="KW-0109">Calcium transport</keyword>
<comment type="function">
    <text evidence="14">Essential regulatory subunit of the mitochondrial calcium uniporter complex (uniplex), a complex that mediates calcium uptake into mitochondria.</text>
</comment>
<gene>
    <name evidence="15" type="ORF">MCOS_LOCUS10217</name>
</gene>
<dbReference type="GO" id="GO:0036444">
    <property type="term" value="P:calcium import into the mitochondrion"/>
    <property type="evidence" value="ECO:0007669"/>
    <property type="project" value="UniProtKB-UniRule"/>
</dbReference>
<evidence type="ECO:0000256" key="12">
    <source>
        <dbReference type="ARBA" id="ARBA00023128"/>
    </source>
</evidence>
<keyword evidence="9 14" id="KW-0809">Transit peptide</keyword>
<evidence type="ECO:0000256" key="4">
    <source>
        <dbReference type="ARBA" id="ARBA00022448"/>
    </source>
</evidence>